<keyword evidence="7 8" id="KW-0472">Membrane</keyword>
<feature type="transmembrane region" description="Helical" evidence="8">
    <location>
        <begin position="25"/>
        <end position="43"/>
    </location>
</feature>
<feature type="transmembrane region" description="Helical" evidence="8">
    <location>
        <begin position="175"/>
        <end position="196"/>
    </location>
</feature>
<sequence length="452" mass="46016">MTASPDQAPTPASERISARAHDREIWRLALPAFGALVAEPLFLLTDSAIVGHLGTAPLGGLGVAGQAIGTLVNICIFLAYGTTAAVARLVGAGRLDQAIRQGLDGIWLAVGIGLLVILAGWPLAPTIVDAFGASAAVTPHAETYLRISLFGVPGMLVALASTGVLRGLQDTRTPLAVSVATFAGNAALNAAFVYGLHWGIAGSAWGTVAAQTAGGAVYVATVLRAAHRHGAPLRPDLAGLRAAATAGVNLVVRTLTLRVVLVAGTVVATAMGDDEIAAYQVAFQVWWFLALALDAIAIAGQAITGRCLGAGDAPAARAATWRMTQWGLVAGTGLGLLLLAVRPWLPALFGMAPHVRSLLLSALVVVAVLQVVAGPVFVLDGVLIGAGDMRFLAVAGVLTTLVFLPAAGAVHLAGGGLVALWLAIGLWMLARLATLAWRAHGTAWLVTGAVRS</sequence>
<dbReference type="Pfam" id="PF01554">
    <property type="entry name" value="MatE"/>
    <property type="match status" value="2"/>
</dbReference>
<feature type="transmembrane region" description="Helical" evidence="8">
    <location>
        <begin position="283"/>
        <end position="305"/>
    </location>
</feature>
<dbReference type="PANTHER" id="PTHR42893">
    <property type="entry name" value="PROTEIN DETOXIFICATION 44, CHLOROPLASTIC-RELATED"/>
    <property type="match status" value="1"/>
</dbReference>
<name>A0ABS1MZK4_9ACTN</name>
<feature type="transmembrane region" description="Helical" evidence="8">
    <location>
        <begin position="326"/>
        <end position="345"/>
    </location>
</feature>
<dbReference type="EMBL" id="JAERRI010000018">
    <property type="protein sequence ID" value="MBL1093233.1"/>
    <property type="molecule type" value="Genomic_DNA"/>
</dbReference>
<feature type="transmembrane region" description="Helical" evidence="8">
    <location>
        <begin position="63"/>
        <end position="90"/>
    </location>
</feature>
<feature type="transmembrane region" description="Helical" evidence="8">
    <location>
        <begin position="357"/>
        <end position="379"/>
    </location>
</feature>
<keyword evidence="3" id="KW-0813">Transport</keyword>
<feature type="transmembrane region" description="Helical" evidence="8">
    <location>
        <begin position="102"/>
        <end position="124"/>
    </location>
</feature>
<dbReference type="InterPro" id="IPR048279">
    <property type="entry name" value="MdtK-like"/>
</dbReference>
<organism evidence="9 10">
    <name type="scientific">Streptomyces siderophoricus</name>
    <dbReference type="NCBI Taxonomy" id="2802281"/>
    <lineage>
        <taxon>Bacteria</taxon>
        <taxon>Bacillati</taxon>
        <taxon>Actinomycetota</taxon>
        <taxon>Actinomycetes</taxon>
        <taxon>Kitasatosporales</taxon>
        <taxon>Streptomycetaceae</taxon>
        <taxon>Streptomyces</taxon>
    </lineage>
</organism>
<evidence type="ECO:0000256" key="7">
    <source>
        <dbReference type="ARBA" id="ARBA00023136"/>
    </source>
</evidence>
<evidence type="ECO:0000313" key="10">
    <source>
        <dbReference type="Proteomes" id="UP000629371"/>
    </source>
</evidence>
<feature type="transmembrane region" description="Helical" evidence="8">
    <location>
        <begin position="247"/>
        <end position="271"/>
    </location>
</feature>
<evidence type="ECO:0000313" key="9">
    <source>
        <dbReference type="EMBL" id="MBL1093233.1"/>
    </source>
</evidence>
<keyword evidence="4" id="KW-1003">Cell membrane</keyword>
<gene>
    <name evidence="9" type="ORF">JK360_28450</name>
</gene>
<keyword evidence="10" id="KW-1185">Reference proteome</keyword>
<dbReference type="RefSeq" id="WP_201808996.1">
    <property type="nucleotide sequence ID" value="NZ_JAERRI010000018.1"/>
</dbReference>
<reference evidence="9 10" key="1">
    <citation type="submission" date="2021-01" db="EMBL/GenBank/DDBJ databases">
        <title>WGS of actinomycetes isolated from Thailand.</title>
        <authorList>
            <person name="Thawai C."/>
        </authorList>
    </citation>
    <scope>NUCLEOTIDE SEQUENCE [LARGE SCALE GENOMIC DNA]</scope>
    <source>
        <strain evidence="9 10">CH9-7</strain>
    </source>
</reference>
<protein>
    <submittedName>
        <fullName evidence="9">MATE family efflux transporter</fullName>
    </submittedName>
</protein>
<feature type="transmembrane region" description="Helical" evidence="8">
    <location>
        <begin position="208"/>
        <end position="226"/>
    </location>
</feature>
<keyword evidence="6 8" id="KW-1133">Transmembrane helix</keyword>
<dbReference type="NCBIfam" id="TIGR00797">
    <property type="entry name" value="matE"/>
    <property type="match status" value="1"/>
</dbReference>
<dbReference type="InterPro" id="IPR044644">
    <property type="entry name" value="DinF-like"/>
</dbReference>
<feature type="transmembrane region" description="Helical" evidence="8">
    <location>
        <begin position="391"/>
        <end position="412"/>
    </location>
</feature>
<dbReference type="CDD" id="cd13136">
    <property type="entry name" value="MATE_DinF_like"/>
    <property type="match status" value="1"/>
</dbReference>
<comment type="similarity">
    <text evidence="2">Belongs to the multi antimicrobial extrusion (MATE) (TC 2.A.66.1) family.</text>
</comment>
<evidence type="ECO:0000256" key="3">
    <source>
        <dbReference type="ARBA" id="ARBA00022448"/>
    </source>
</evidence>
<evidence type="ECO:0000256" key="1">
    <source>
        <dbReference type="ARBA" id="ARBA00004651"/>
    </source>
</evidence>
<evidence type="ECO:0000256" key="8">
    <source>
        <dbReference type="SAM" id="Phobius"/>
    </source>
</evidence>
<dbReference type="Proteomes" id="UP000629371">
    <property type="component" value="Unassembled WGS sequence"/>
</dbReference>
<accession>A0ABS1MZK4</accession>
<evidence type="ECO:0000256" key="2">
    <source>
        <dbReference type="ARBA" id="ARBA00010199"/>
    </source>
</evidence>
<feature type="transmembrane region" description="Helical" evidence="8">
    <location>
        <begin position="418"/>
        <end position="437"/>
    </location>
</feature>
<comment type="subcellular location">
    <subcellularLocation>
        <location evidence="1">Cell membrane</location>
        <topology evidence="1">Multi-pass membrane protein</topology>
    </subcellularLocation>
</comment>
<dbReference type="InterPro" id="IPR002528">
    <property type="entry name" value="MATE_fam"/>
</dbReference>
<keyword evidence="5 8" id="KW-0812">Transmembrane</keyword>
<evidence type="ECO:0000256" key="5">
    <source>
        <dbReference type="ARBA" id="ARBA00022692"/>
    </source>
</evidence>
<dbReference type="PANTHER" id="PTHR42893:SF46">
    <property type="entry name" value="PROTEIN DETOXIFICATION 44, CHLOROPLASTIC"/>
    <property type="match status" value="1"/>
</dbReference>
<feature type="transmembrane region" description="Helical" evidence="8">
    <location>
        <begin position="144"/>
        <end position="168"/>
    </location>
</feature>
<evidence type="ECO:0000256" key="6">
    <source>
        <dbReference type="ARBA" id="ARBA00022989"/>
    </source>
</evidence>
<evidence type="ECO:0000256" key="4">
    <source>
        <dbReference type="ARBA" id="ARBA00022475"/>
    </source>
</evidence>
<comment type="caution">
    <text evidence="9">The sequence shown here is derived from an EMBL/GenBank/DDBJ whole genome shotgun (WGS) entry which is preliminary data.</text>
</comment>
<dbReference type="PIRSF" id="PIRSF006603">
    <property type="entry name" value="DinF"/>
    <property type="match status" value="1"/>
</dbReference>
<proteinExistence type="inferred from homology"/>